<dbReference type="OrthoDB" id="365981at2759"/>
<feature type="region of interest" description="Disordered" evidence="1">
    <location>
        <begin position="388"/>
        <end position="432"/>
    </location>
</feature>
<dbReference type="GeneID" id="6082930"/>
<dbReference type="Proteomes" id="UP000001194">
    <property type="component" value="Unassembled WGS sequence"/>
</dbReference>
<name>B0DTL2_LACBS</name>
<dbReference type="AlphaFoldDB" id="B0DTL2"/>
<dbReference type="KEGG" id="lbc:LACBIDRAFT_332701"/>
<evidence type="ECO:0000313" key="2">
    <source>
        <dbReference type="EMBL" id="EDR02136.1"/>
    </source>
</evidence>
<feature type="compositionally biased region" description="Basic and acidic residues" evidence="1">
    <location>
        <begin position="388"/>
        <end position="422"/>
    </location>
</feature>
<sequence length="449" mass="50779">MRLGMGMKMELIMFKLFIFWLNIPLHVLANRLLPIWDIILGIQFLHQNKCYKGISKAFSPSSHRITILRKAGFLVTIPLRHDLASSSTLYHGTRTGGEMEGVEVLVPRRVWGGRRREACVGEGRILHSSFIPSPFFVHSLSLPSPFPPPFTYINDADAMQTTIAVIDNVLDHLSFAPGPSKISYQAGGTIGRMEPRMGAYKGVTPLRGFCRTYVPFTTRIRARVDICMVCVCEAPWETIRPPLSASPDPYLFETPPTKEAYIAAEPWPGFVKPIFDPYWTPINATDPDADSDSETTFQPPPEETCMRLSRVFNPSLPLALDVLYPHLQNATNCAKANEPSPNLLDNPPTTPKTMVPLPQERRVCHPPPTTIRIHHHSVLPPIYQASKIRSEDIRQRTGREEEMETTHIRSPDKNERRADKGHSLPPRPNFVHARQNARYTWCSPQGERR</sequence>
<proteinExistence type="predicted"/>
<protein>
    <submittedName>
        <fullName evidence="2">Predicted protein</fullName>
    </submittedName>
</protein>
<dbReference type="InParanoid" id="B0DTL2"/>
<accession>B0DTL2</accession>
<reference evidence="2 3" key="1">
    <citation type="journal article" date="2008" name="Nature">
        <title>The genome of Laccaria bicolor provides insights into mycorrhizal symbiosis.</title>
        <authorList>
            <person name="Martin F."/>
            <person name="Aerts A."/>
            <person name="Ahren D."/>
            <person name="Brun A."/>
            <person name="Danchin E.G.J."/>
            <person name="Duchaussoy F."/>
            <person name="Gibon J."/>
            <person name="Kohler A."/>
            <person name="Lindquist E."/>
            <person name="Pereda V."/>
            <person name="Salamov A."/>
            <person name="Shapiro H.J."/>
            <person name="Wuyts J."/>
            <person name="Blaudez D."/>
            <person name="Buee M."/>
            <person name="Brokstein P."/>
            <person name="Canbaeck B."/>
            <person name="Cohen D."/>
            <person name="Courty P.E."/>
            <person name="Coutinho P.M."/>
            <person name="Delaruelle C."/>
            <person name="Detter J.C."/>
            <person name="Deveau A."/>
            <person name="DiFazio S."/>
            <person name="Duplessis S."/>
            <person name="Fraissinet-Tachet L."/>
            <person name="Lucic E."/>
            <person name="Frey-Klett P."/>
            <person name="Fourrey C."/>
            <person name="Feussner I."/>
            <person name="Gay G."/>
            <person name="Grimwood J."/>
            <person name="Hoegger P.J."/>
            <person name="Jain P."/>
            <person name="Kilaru S."/>
            <person name="Labbe J."/>
            <person name="Lin Y.C."/>
            <person name="Legue V."/>
            <person name="Le Tacon F."/>
            <person name="Marmeisse R."/>
            <person name="Melayah D."/>
            <person name="Montanini B."/>
            <person name="Muratet M."/>
            <person name="Nehls U."/>
            <person name="Niculita-Hirzel H."/>
            <person name="Oudot-Le Secq M.P."/>
            <person name="Peter M."/>
            <person name="Quesneville H."/>
            <person name="Rajashekar B."/>
            <person name="Reich M."/>
            <person name="Rouhier N."/>
            <person name="Schmutz J."/>
            <person name="Yin T."/>
            <person name="Chalot M."/>
            <person name="Henrissat B."/>
            <person name="Kuees U."/>
            <person name="Lucas S."/>
            <person name="Van de Peer Y."/>
            <person name="Podila G.K."/>
            <person name="Polle A."/>
            <person name="Pukkila P.J."/>
            <person name="Richardson P.M."/>
            <person name="Rouze P."/>
            <person name="Sanders I.R."/>
            <person name="Stajich J.E."/>
            <person name="Tunlid A."/>
            <person name="Tuskan G."/>
            <person name="Grigoriev I.V."/>
        </authorList>
    </citation>
    <scope>NUCLEOTIDE SEQUENCE [LARGE SCALE GENOMIC DNA]</scope>
    <source>
        <strain evidence="3">S238N-H82 / ATCC MYA-4686</strain>
    </source>
</reference>
<dbReference type="STRING" id="486041.B0DTL2"/>
<dbReference type="EMBL" id="DS547133">
    <property type="protein sequence ID" value="EDR02136.1"/>
    <property type="molecule type" value="Genomic_DNA"/>
</dbReference>
<dbReference type="HOGENOM" id="CLU_609829_0_0_1"/>
<gene>
    <name evidence="2" type="ORF">LACBIDRAFT_332701</name>
</gene>
<evidence type="ECO:0000256" key="1">
    <source>
        <dbReference type="SAM" id="MobiDB-lite"/>
    </source>
</evidence>
<organism evidence="3">
    <name type="scientific">Laccaria bicolor (strain S238N-H82 / ATCC MYA-4686)</name>
    <name type="common">Bicoloured deceiver</name>
    <name type="synonym">Laccaria laccata var. bicolor</name>
    <dbReference type="NCBI Taxonomy" id="486041"/>
    <lineage>
        <taxon>Eukaryota</taxon>
        <taxon>Fungi</taxon>
        <taxon>Dikarya</taxon>
        <taxon>Basidiomycota</taxon>
        <taxon>Agaricomycotina</taxon>
        <taxon>Agaricomycetes</taxon>
        <taxon>Agaricomycetidae</taxon>
        <taxon>Agaricales</taxon>
        <taxon>Agaricineae</taxon>
        <taxon>Hydnangiaceae</taxon>
        <taxon>Laccaria</taxon>
    </lineage>
</organism>
<keyword evidence="3" id="KW-1185">Reference proteome</keyword>
<evidence type="ECO:0000313" key="3">
    <source>
        <dbReference type="Proteomes" id="UP000001194"/>
    </source>
</evidence>
<dbReference type="RefSeq" id="XP_001887293.1">
    <property type="nucleotide sequence ID" value="XM_001887258.1"/>
</dbReference>